<keyword evidence="7 9" id="KW-0472">Membrane</keyword>
<feature type="transmembrane region" description="Helical" evidence="9">
    <location>
        <begin position="20"/>
        <end position="39"/>
    </location>
</feature>
<comment type="subcellular location">
    <subcellularLocation>
        <location evidence="1">Cell inner membrane</location>
        <topology evidence="1">Multi-pass membrane protein</topology>
    </subcellularLocation>
</comment>
<evidence type="ECO:0000256" key="7">
    <source>
        <dbReference type="ARBA" id="ARBA00023136"/>
    </source>
</evidence>
<keyword evidence="3" id="KW-1003">Cell membrane</keyword>
<dbReference type="GO" id="GO:0015740">
    <property type="term" value="P:C4-dicarboxylate transport"/>
    <property type="evidence" value="ECO:0007669"/>
    <property type="project" value="TreeGrafter"/>
</dbReference>
<dbReference type="PANTHER" id="PTHR35011:SF10">
    <property type="entry name" value="TRAP TRANSPORTER SMALL PERMEASE PROTEIN"/>
    <property type="match status" value="1"/>
</dbReference>
<feature type="domain" description="Tripartite ATP-independent periplasmic transporters DctQ component" evidence="10">
    <location>
        <begin position="29"/>
        <end position="155"/>
    </location>
</feature>
<gene>
    <name evidence="11" type="ORF">QF206_00530</name>
</gene>
<evidence type="ECO:0000256" key="2">
    <source>
        <dbReference type="ARBA" id="ARBA00022448"/>
    </source>
</evidence>
<dbReference type="AlphaFoldDB" id="A0AAW6T507"/>
<name>A0AAW6T507_9MICO</name>
<dbReference type="InterPro" id="IPR055348">
    <property type="entry name" value="DctQ"/>
</dbReference>
<dbReference type="InterPro" id="IPR007387">
    <property type="entry name" value="TRAP_DctQ"/>
</dbReference>
<evidence type="ECO:0000256" key="8">
    <source>
        <dbReference type="ARBA" id="ARBA00038436"/>
    </source>
</evidence>
<sequence length="180" mass="19086">MVVLALWERVIKPMTRGLAVISALLCGGLALLVTSEVVLRGFTGESIRGIFEIAELGLVMTVFLGFANAEVDLTHVRVTLLTDRLSPAAASRVRGVALILGAVFCAWMGWELIERAIESFNVGEFRTGLLNFPMWPSRSFVAAGTAFLSIVLLVKGLVLMTGRAPASATTSAEGGVAHVA</sequence>
<evidence type="ECO:0000256" key="4">
    <source>
        <dbReference type="ARBA" id="ARBA00022519"/>
    </source>
</evidence>
<dbReference type="GO" id="GO:0022857">
    <property type="term" value="F:transmembrane transporter activity"/>
    <property type="evidence" value="ECO:0007669"/>
    <property type="project" value="TreeGrafter"/>
</dbReference>
<evidence type="ECO:0000256" key="6">
    <source>
        <dbReference type="ARBA" id="ARBA00022989"/>
    </source>
</evidence>
<keyword evidence="6 9" id="KW-1133">Transmembrane helix</keyword>
<feature type="transmembrane region" description="Helical" evidence="9">
    <location>
        <begin position="140"/>
        <end position="160"/>
    </location>
</feature>
<keyword evidence="2" id="KW-0813">Transport</keyword>
<dbReference type="EMBL" id="JASATX010000001">
    <property type="protein sequence ID" value="MDI2097453.1"/>
    <property type="molecule type" value="Genomic_DNA"/>
</dbReference>
<dbReference type="GO" id="GO:0005886">
    <property type="term" value="C:plasma membrane"/>
    <property type="evidence" value="ECO:0007669"/>
    <property type="project" value="UniProtKB-SubCell"/>
</dbReference>
<comment type="caution">
    <text evidence="11">The sequence shown here is derived from an EMBL/GenBank/DDBJ whole genome shotgun (WGS) entry which is preliminary data.</text>
</comment>
<keyword evidence="4" id="KW-0997">Cell inner membrane</keyword>
<keyword evidence="5 9" id="KW-0812">Transmembrane</keyword>
<dbReference type="Pfam" id="PF04290">
    <property type="entry name" value="DctQ"/>
    <property type="match status" value="1"/>
</dbReference>
<keyword evidence="12" id="KW-1185">Reference proteome</keyword>
<evidence type="ECO:0000256" key="3">
    <source>
        <dbReference type="ARBA" id="ARBA00022475"/>
    </source>
</evidence>
<accession>A0AAW6T507</accession>
<evidence type="ECO:0000313" key="11">
    <source>
        <dbReference type="EMBL" id="MDI2097453.1"/>
    </source>
</evidence>
<comment type="similarity">
    <text evidence="8">Belongs to the TRAP transporter small permease family.</text>
</comment>
<evidence type="ECO:0000259" key="10">
    <source>
        <dbReference type="Pfam" id="PF04290"/>
    </source>
</evidence>
<reference evidence="11 12" key="1">
    <citation type="submission" date="2023-04" db="EMBL/GenBank/DDBJ databases">
        <title>Klugiella caeni sp. nov. isolated from the sludge of biochemical tank.</title>
        <authorList>
            <person name="Geng K."/>
        </authorList>
    </citation>
    <scope>NUCLEOTIDE SEQUENCE [LARGE SCALE GENOMIC DNA]</scope>
    <source>
        <strain evidence="11 12">YN-L-19</strain>
    </source>
</reference>
<dbReference type="RefSeq" id="WP_281487248.1">
    <property type="nucleotide sequence ID" value="NZ_JASATX010000001.1"/>
</dbReference>
<dbReference type="PANTHER" id="PTHR35011">
    <property type="entry name" value="2,3-DIKETO-L-GULONATE TRAP TRANSPORTER SMALL PERMEASE PROTEIN YIAM"/>
    <property type="match status" value="1"/>
</dbReference>
<evidence type="ECO:0000256" key="1">
    <source>
        <dbReference type="ARBA" id="ARBA00004429"/>
    </source>
</evidence>
<feature type="transmembrane region" description="Helical" evidence="9">
    <location>
        <begin position="51"/>
        <end position="69"/>
    </location>
</feature>
<proteinExistence type="inferred from homology"/>
<organism evidence="11 12">
    <name type="scientific">Ruicaihuangia caeni</name>
    <dbReference type="NCBI Taxonomy" id="3042517"/>
    <lineage>
        <taxon>Bacteria</taxon>
        <taxon>Bacillati</taxon>
        <taxon>Actinomycetota</taxon>
        <taxon>Actinomycetes</taxon>
        <taxon>Micrococcales</taxon>
        <taxon>Microbacteriaceae</taxon>
        <taxon>Ruicaihuangia</taxon>
    </lineage>
</organism>
<evidence type="ECO:0000256" key="5">
    <source>
        <dbReference type="ARBA" id="ARBA00022692"/>
    </source>
</evidence>
<evidence type="ECO:0000313" key="12">
    <source>
        <dbReference type="Proteomes" id="UP001321506"/>
    </source>
</evidence>
<protein>
    <submittedName>
        <fullName evidence="11">TRAP transporter small permease</fullName>
    </submittedName>
</protein>
<dbReference type="Proteomes" id="UP001321506">
    <property type="component" value="Unassembled WGS sequence"/>
</dbReference>
<evidence type="ECO:0000256" key="9">
    <source>
        <dbReference type="SAM" id="Phobius"/>
    </source>
</evidence>
<feature type="transmembrane region" description="Helical" evidence="9">
    <location>
        <begin position="89"/>
        <end position="110"/>
    </location>
</feature>